<organism evidence="1 2">
    <name type="scientific">Chryseolinea soli</name>
    <dbReference type="NCBI Taxonomy" id="2321403"/>
    <lineage>
        <taxon>Bacteria</taxon>
        <taxon>Pseudomonadati</taxon>
        <taxon>Bacteroidota</taxon>
        <taxon>Cytophagia</taxon>
        <taxon>Cytophagales</taxon>
        <taxon>Fulvivirgaceae</taxon>
        <taxon>Chryseolinea</taxon>
    </lineage>
</organism>
<dbReference type="RefSeq" id="WP_119755192.1">
    <property type="nucleotide sequence ID" value="NZ_CP032382.1"/>
</dbReference>
<dbReference type="AlphaFoldDB" id="A0A385SNJ8"/>
<reference evidence="2" key="1">
    <citation type="submission" date="2018-09" db="EMBL/GenBank/DDBJ databases">
        <title>Chryseolinea sp. KIS68-18 isolated from soil.</title>
        <authorList>
            <person name="Weon H.-Y."/>
            <person name="Kwon S.-W."/>
            <person name="Lee S.A."/>
        </authorList>
    </citation>
    <scope>NUCLEOTIDE SEQUENCE [LARGE SCALE GENOMIC DNA]</scope>
    <source>
        <strain evidence="2">KIS68-18</strain>
    </source>
</reference>
<keyword evidence="2" id="KW-1185">Reference proteome</keyword>
<evidence type="ECO:0000313" key="2">
    <source>
        <dbReference type="Proteomes" id="UP000266183"/>
    </source>
</evidence>
<dbReference type="KEGG" id="chk:D4L85_15765"/>
<proteinExistence type="predicted"/>
<gene>
    <name evidence="1" type="ORF">D4L85_15765</name>
</gene>
<name>A0A385SNJ8_9BACT</name>
<dbReference type="EMBL" id="CP032382">
    <property type="protein sequence ID" value="AYB31931.1"/>
    <property type="molecule type" value="Genomic_DNA"/>
</dbReference>
<evidence type="ECO:0000313" key="1">
    <source>
        <dbReference type="EMBL" id="AYB31931.1"/>
    </source>
</evidence>
<sequence>MGREFMTAAEWLALKIICGQIYQHLLADEPIPDDLYFAVLKYMDLPADTLCDYFLFGSCQYRMVTKDITLLYNHHYRGMEKRQIYLYATPARCKPYHPK</sequence>
<accession>A0A385SNJ8</accession>
<dbReference type="Proteomes" id="UP000266183">
    <property type="component" value="Chromosome"/>
</dbReference>
<protein>
    <submittedName>
        <fullName evidence="1">Uncharacterized protein</fullName>
    </submittedName>
</protein>